<evidence type="ECO:0000313" key="2">
    <source>
        <dbReference type="EMBL" id="TVU07714.1"/>
    </source>
</evidence>
<dbReference type="AlphaFoldDB" id="A0A5J9T8T4"/>
<dbReference type="EMBL" id="RWGY01000039">
    <property type="protein sequence ID" value="TVU07714.1"/>
    <property type="molecule type" value="Genomic_DNA"/>
</dbReference>
<protein>
    <submittedName>
        <fullName evidence="2">Uncharacterized protein</fullName>
    </submittedName>
</protein>
<accession>A0A5J9T8T4</accession>
<gene>
    <name evidence="2" type="ORF">EJB05_41080</name>
</gene>
<proteinExistence type="predicted"/>
<reference evidence="2 3" key="1">
    <citation type="journal article" date="2019" name="Sci. Rep.">
        <title>A high-quality genome of Eragrostis curvula grass provides insights into Poaceae evolution and supports new strategies to enhance forage quality.</title>
        <authorList>
            <person name="Carballo J."/>
            <person name="Santos B.A.C.M."/>
            <person name="Zappacosta D."/>
            <person name="Garbus I."/>
            <person name="Selva J.P."/>
            <person name="Gallo C.A."/>
            <person name="Diaz A."/>
            <person name="Albertini E."/>
            <person name="Caccamo M."/>
            <person name="Echenique V."/>
        </authorList>
    </citation>
    <scope>NUCLEOTIDE SEQUENCE [LARGE SCALE GENOMIC DNA]</scope>
    <source>
        <strain evidence="3">cv. Victoria</strain>
        <tissue evidence="2">Leaf</tissue>
    </source>
</reference>
<evidence type="ECO:0000256" key="1">
    <source>
        <dbReference type="SAM" id="MobiDB-lite"/>
    </source>
</evidence>
<sequence length="115" mass="12346">MCVVSALRRRHARQLLKASVSTVTDRQQLSRRHTTARKEPAGWFRAHSPTTATSLGVPGGRASSATSPAHRSSPPSPLYSSPPPLPPLLPSLFAFHLVFFPPSTIALLRDGGASR</sequence>
<comment type="caution">
    <text evidence="2">The sequence shown here is derived from an EMBL/GenBank/DDBJ whole genome shotgun (WGS) entry which is preliminary data.</text>
</comment>
<organism evidence="2 3">
    <name type="scientific">Eragrostis curvula</name>
    <name type="common">weeping love grass</name>
    <dbReference type="NCBI Taxonomy" id="38414"/>
    <lineage>
        <taxon>Eukaryota</taxon>
        <taxon>Viridiplantae</taxon>
        <taxon>Streptophyta</taxon>
        <taxon>Embryophyta</taxon>
        <taxon>Tracheophyta</taxon>
        <taxon>Spermatophyta</taxon>
        <taxon>Magnoliopsida</taxon>
        <taxon>Liliopsida</taxon>
        <taxon>Poales</taxon>
        <taxon>Poaceae</taxon>
        <taxon>PACMAD clade</taxon>
        <taxon>Chloridoideae</taxon>
        <taxon>Eragrostideae</taxon>
        <taxon>Eragrostidinae</taxon>
        <taxon>Eragrostis</taxon>
    </lineage>
</organism>
<dbReference type="Gramene" id="TVU07714">
    <property type="protein sequence ID" value="TVU07714"/>
    <property type="gene ID" value="EJB05_41080"/>
</dbReference>
<dbReference type="Proteomes" id="UP000324897">
    <property type="component" value="Chromosome 3"/>
</dbReference>
<feature type="region of interest" description="Disordered" evidence="1">
    <location>
        <begin position="18"/>
        <end position="82"/>
    </location>
</feature>
<keyword evidence="3" id="KW-1185">Reference proteome</keyword>
<evidence type="ECO:0000313" key="3">
    <source>
        <dbReference type="Proteomes" id="UP000324897"/>
    </source>
</evidence>
<name>A0A5J9T8T4_9POAL</name>